<dbReference type="EMBL" id="BMRE01000051">
    <property type="protein sequence ID" value="GGU72419.1"/>
    <property type="molecule type" value="Genomic_DNA"/>
</dbReference>
<name>A0ABQ2V7A2_9PSEU</name>
<protein>
    <submittedName>
        <fullName evidence="1">Uncharacterized protein</fullName>
    </submittedName>
</protein>
<evidence type="ECO:0000313" key="2">
    <source>
        <dbReference type="Proteomes" id="UP000649573"/>
    </source>
</evidence>
<dbReference type="Proteomes" id="UP000649573">
    <property type="component" value="Unassembled WGS sequence"/>
</dbReference>
<evidence type="ECO:0000313" key="1">
    <source>
        <dbReference type="EMBL" id="GGU72419.1"/>
    </source>
</evidence>
<keyword evidence="2" id="KW-1185">Reference proteome</keyword>
<dbReference type="RefSeq" id="WP_189258527.1">
    <property type="nucleotide sequence ID" value="NZ_BMRE01000051.1"/>
</dbReference>
<gene>
    <name evidence="1" type="ORF">GCM10010178_75060</name>
</gene>
<sequence length="63" mass="6517">MTSGLAGVDLLTRAARVASGHGLMTVSMYLEKAATEHRRNGCPSAPAPCAYEIEAARVLISGS</sequence>
<reference evidence="2" key="1">
    <citation type="journal article" date="2019" name="Int. J. Syst. Evol. Microbiol.">
        <title>The Global Catalogue of Microorganisms (GCM) 10K type strain sequencing project: providing services to taxonomists for standard genome sequencing and annotation.</title>
        <authorList>
            <consortium name="The Broad Institute Genomics Platform"/>
            <consortium name="The Broad Institute Genome Sequencing Center for Infectious Disease"/>
            <person name="Wu L."/>
            <person name="Ma J."/>
        </authorList>
    </citation>
    <scope>NUCLEOTIDE SEQUENCE [LARGE SCALE GENOMIC DNA]</scope>
    <source>
        <strain evidence="2">JCM 3296</strain>
    </source>
</reference>
<organism evidence="1 2">
    <name type="scientific">Lentzea flava</name>
    <dbReference type="NCBI Taxonomy" id="103732"/>
    <lineage>
        <taxon>Bacteria</taxon>
        <taxon>Bacillati</taxon>
        <taxon>Actinomycetota</taxon>
        <taxon>Actinomycetes</taxon>
        <taxon>Pseudonocardiales</taxon>
        <taxon>Pseudonocardiaceae</taxon>
        <taxon>Lentzea</taxon>
    </lineage>
</organism>
<accession>A0ABQ2V7A2</accession>
<comment type="caution">
    <text evidence="1">The sequence shown here is derived from an EMBL/GenBank/DDBJ whole genome shotgun (WGS) entry which is preliminary data.</text>
</comment>
<proteinExistence type="predicted"/>